<sequence length="3159" mass="353015">MFSNSESTYFVSKKIFIDSTFTAILISFSSPTFLFIILERKAIYVMYLVPVERKKWRQRTPEKKPQQFVPSEAEEDIAKEAWFAFPSRSDMASSFGEEGPTIVQLKKWEPSYLQVNLAQFQEAFLSPTRELILLLSYHHAGLLMPLVKGGRVDDQINFDIVDTDSCITSSLQTDIVRSNTYPMLSDINSLAWGICEESNNEYEGASFRELLFVVGEHGLTVHAFCQPSQCSEFIEPMPDGQSEEGIWVEWGPSTSREAMHQNKPDDNVENADTFLETGDVALENAEPRKWLKTFLTKVKIVKSAGKIYSRFPDKSQFPSSSKVVSFNIFENDSTLLRFILNKNADLDPEGDEMNISYKCCKVFVNNSHDLIGFVLTWVSLNTNDESERKQRKNVLVGKILSWGIQWVCSVKLDEDVCRVPVDHWTDFKFFDKYLICLNSAGQIYLFGDMTGDYMGHVDLLGIHGLKKLSDRTNDFVGKSLFRTLLVASRASLLAVVDDYGIVYVTHSTDLLSNINNTVEKSLPQFQHLKYRALVGWEVGGVDISHQRLYDNLSPNIKFVRERSFSKDETESNESVVTGFSAASQIVRHKTHSALRSIFVPTDKYSKDDLICLSQFGITRLHRNNNATAKTSSRVIHCSFNLYSTMDDDKGSNGGQEATLADAVGCMFCGCFYLVTSDSLSVVLSSISVASGCIPVEAIGFRQINCSLTDQSVNLIEIKGLKQPWPTWKMEVLDRVLLYEGHEEADHLCLENGWDLKVSRIRRLQLALDYLNFQEIEISLEMLAGVSLAEEGVLRLVFAAVYLMLNIGGKDKDVSAASRLLSLGTHFSTKMIRSYGSLQLMQNEVMSASISGMKDSSLSLLLADKEHDETENSRRLQEMARLLEIIRNMQCRLATKFKKSVTRLGDGLKPLEFVDSELSQDDPNVSLMETTNEQEKHALKSIESLDSRSYLELENLGGASISQVETSFLGRRANSLENPKDMIARWELDHLDQKDVVRDALLSGRLPLAVLKLHLLNQGGRDANKELHDTFEKVRDIGRAIAYDLFLKGETELGVTTLQKLGEDLESCLRQLVFGTVRRSLRKQITDVMKIHGYLGPYESKILEGISFIERVYPCSCFSGTFRARQKELMTDCDVNSPEEIKLSLLHSLSNNLTIECGDIDGVVLGLWRHVSKYPDVTVNEDDDDTHESYWSAAAVWSDAWDQRLIDRILLDRLSLMDLDVSWESQFEYHVSHGKWEEASRLIDIIPSYSSSLGNLRISLDGLPSASAGIKSEFSDYGNYIYSIQDLDAVYMDVSDIKILRFPSINTCSVWLKSLVESQLAKKFIFLKEFWEGTEELACLLARSGFVTNSRDIPFLEKSTNESTDLYLTNIDNHISNTSFQGLHKLFLHHCIQHNLPYLLDLYLDHHKLAIDLELLSALLEAAGDCQWAKWLLLSRVKGSEYEASFSNARAVASQNFTSRNTLGAVEIDDIIHTVDDIAEGAGELAAIATLMYAPVPIQDCLSTGSVDRNRTSSAQCTLENLRPAMQRFPTLWRTLVAACFGQDPTCNYFSSRSKVSGNSYLSDYLNWRDNIFYSAGLDTSLEQMLPGWFSKAVRRLVQLNVQGPLGWQSVSGLPVEESFLLRNVDYVDNGNEQVKITALSWEAAIQRHVEELYGPSLEGSRLGLEHHLQRGRALAAFIHLLSLRVKRLKLEYETRRVHSDTSVNGQSNIQSDVHTLLSPITQEEESLLSSVMPLAVMHFEDSVLVASCAFLLELCGLSPSMLQVDIAALRRISSFFKSIDHADNSVQPSFKGCAFLEGDITGSMARALAEYYLKNYNTGAVKENDKQSSTNGKQASRALVLVLQNLEKASLPSLVSGETSGSWLMTGNGDGADLRAQQKAASQHWSLVTEFCKMHQIPMSTKYLAVLAKDNDWVGFLSEAQVEGHPLDTVIQVASKEFSDPCLKVHITTVLKGMQSRKNSPSSNFNTTNKNIESSFLEDNSYIPVELFGIIADCEKQKNPGETLLLKAKDLCWSVLAMVASCFPDVSPLCCLTVWLEITAARETTSIKVNDIASQISSNVAAAVDTNNLLPVTARAQTLHYNRRNPKRRRLMESGPIDTLTSKGSDASTASSNTSIFIDPGINFGGESKEITGENKVSTESDKVLDSLSKMVAVLCEQRLFLPLLRAFEMFLPSCSLLPFIRALQAFSQMRLSEASAHLGSFSARIKEEHTNIQPASVKDGSIGSSLVSVAKKASDAMLMTCPSPYEKRCLLQLLSATDFGDGGSAMSHYRRLYWKISLAEPLLRKDDVLHLGNESLDDASLLTALETNGYWEHARNWAKQLEASGGPWKSAVHHVTETQAESMVAEWKEFLWDVPEERVALWGHCQMLFIRYAFPPLQAGLFFLKHAEAVDKDLPPKELHELLLLSLQWLSGMITQSAPVYPLHLLRELETRVWLLAVESEAQVKSEVELNLNNTSREAGYGKGSGIVDHTASLVSKMDTHINSMRTKNDHHRSTHVIDATTSNSTKSKRRTKTLVSSRKPYVDAEKAFESEDISVPNNPEVDSKSTEENSRMNSSFLRWEESIGPAELERAVLSLLEFGQISAARQLQHKLSPAHFPSEFTLLDAALKLAAISTPSNKVAISMLDDEVRSVIQSHSLPSEHQIVDPMQVLESLATFFIDGRGRGLCKRLISIVKAANVLGLTFSEAFDKHPIELLQLLSLKAQDSFEEAYLLVQTHSMPAASIAQILAESFLKGLLAAHRGGYIDSQKEEGPAPLLWRFSDFLKWAELCPSESEIGHALMRLVITGQEIPHACEVELLILSHHFYKSSACLDGVDVLVALAATRVDAYVSEGDFPCLARLITGVGNFHALNFILGILIENGQLELLLQKYSAVTDTHTGTAQAVRGFRMAVLTSLKQFNPNDLDAFAMVYNHFDMKHETASLLESRAEQSYHMWFLSYNKDHTEDLLESMRYFIEAAEVHSSIDAGNKTRAACASASLVSLQIRMPDFEWLSLSATKARRALVEQSRFQEALIVAEAYGLNQPGEWALVLWNQMLKPELTEQFVAEFVAVLPLHPTMLAEIARFYRAEVAARGDQSQFSVWLTGGGLPAEWAKYLERSFRCLLKRTRDLRLRLQLATVATGFADVISGCLKALDRVPDNGAPLVLRKGHGGAYLPLM</sequence>
<evidence type="ECO:0000256" key="1">
    <source>
        <dbReference type="SAM" id="MobiDB-lite"/>
    </source>
</evidence>
<dbReference type="PANTHER" id="PTHR13650">
    <property type="entry name" value="SPATACSIN"/>
    <property type="match status" value="1"/>
</dbReference>
<keyword evidence="2" id="KW-1133">Transmembrane helix</keyword>
<dbReference type="PANTHER" id="PTHR13650:SF0">
    <property type="entry name" value="SPATACSIN"/>
    <property type="match status" value="1"/>
</dbReference>
<dbReference type="InterPro" id="IPR028107">
    <property type="entry name" value="Spatacsin_C_dom"/>
</dbReference>
<dbReference type="Proteomes" id="UP001229421">
    <property type="component" value="Unassembled WGS sequence"/>
</dbReference>
<dbReference type="Pfam" id="PF14649">
    <property type="entry name" value="Spatacsin_C"/>
    <property type="match status" value="1"/>
</dbReference>
<feature type="region of interest" description="Disordered" evidence="1">
    <location>
        <begin position="2085"/>
        <end position="2113"/>
    </location>
</feature>
<dbReference type="EMBL" id="JAUHHV010000008">
    <property type="protein sequence ID" value="KAK1416595.1"/>
    <property type="molecule type" value="Genomic_DNA"/>
</dbReference>
<keyword evidence="2" id="KW-0472">Membrane</keyword>
<dbReference type="InterPro" id="IPR028103">
    <property type="entry name" value="Spatacsin"/>
</dbReference>
<dbReference type="GO" id="GO:0005737">
    <property type="term" value="C:cytoplasm"/>
    <property type="evidence" value="ECO:0007669"/>
    <property type="project" value="TreeGrafter"/>
</dbReference>
<feature type="region of interest" description="Disordered" evidence="1">
    <location>
        <begin position="2532"/>
        <end position="2551"/>
    </location>
</feature>
<feature type="transmembrane region" description="Helical" evidence="2">
    <location>
        <begin position="21"/>
        <end position="38"/>
    </location>
</feature>
<gene>
    <name evidence="4" type="ORF">QVD17_32386</name>
</gene>
<evidence type="ECO:0000256" key="2">
    <source>
        <dbReference type="SAM" id="Phobius"/>
    </source>
</evidence>
<comment type="caution">
    <text evidence="4">The sequence shown here is derived from an EMBL/GenBank/DDBJ whole genome shotgun (WGS) entry which is preliminary data.</text>
</comment>
<keyword evidence="5" id="KW-1185">Reference proteome</keyword>
<reference evidence="4" key="1">
    <citation type="journal article" date="2023" name="bioRxiv">
        <title>Improved chromosome-level genome assembly for marigold (Tagetes erecta).</title>
        <authorList>
            <person name="Jiang F."/>
            <person name="Yuan L."/>
            <person name="Wang S."/>
            <person name="Wang H."/>
            <person name="Xu D."/>
            <person name="Wang A."/>
            <person name="Fan W."/>
        </authorList>
    </citation>
    <scope>NUCLEOTIDE SEQUENCE</scope>
    <source>
        <strain evidence="4">WSJ</strain>
        <tissue evidence="4">Leaf</tissue>
    </source>
</reference>
<accession>A0AAD8NHX8</accession>
<organism evidence="4 5">
    <name type="scientific">Tagetes erecta</name>
    <name type="common">African marigold</name>
    <dbReference type="NCBI Taxonomy" id="13708"/>
    <lineage>
        <taxon>Eukaryota</taxon>
        <taxon>Viridiplantae</taxon>
        <taxon>Streptophyta</taxon>
        <taxon>Embryophyta</taxon>
        <taxon>Tracheophyta</taxon>
        <taxon>Spermatophyta</taxon>
        <taxon>Magnoliopsida</taxon>
        <taxon>eudicotyledons</taxon>
        <taxon>Gunneridae</taxon>
        <taxon>Pentapetalae</taxon>
        <taxon>asterids</taxon>
        <taxon>campanulids</taxon>
        <taxon>Asterales</taxon>
        <taxon>Asteraceae</taxon>
        <taxon>Asteroideae</taxon>
        <taxon>Heliantheae alliance</taxon>
        <taxon>Tageteae</taxon>
        <taxon>Tagetes</taxon>
    </lineage>
</organism>
<protein>
    <recommendedName>
        <fullName evidence="3">Spatacsin C-terminal domain-containing protein</fullName>
    </recommendedName>
</protein>
<evidence type="ECO:0000313" key="4">
    <source>
        <dbReference type="EMBL" id="KAK1416595.1"/>
    </source>
</evidence>
<name>A0AAD8NHX8_TARER</name>
<keyword evidence="2" id="KW-0812">Transmembrane</keyword>
<feature type="domain" description="Spatacsin C-terminal" evidence="3">
    <location>
        <begin position="2777"/>
        <end position="3068"/>
    </location>
</feature>
<feature type="compositionally biased region" description="Polar residues" evidence="1">
    <location>
        <begin position="2099"/>
        <end position="2113"/>
    </location>
</feature>
<evidence type="ECO:0000313" key="5">
    <source>
        <dbReference type="Proteomes" id="UP001229421"/>
    </source>
</evidence>
<proteinExistence type="predicted"/>
<feature type="region of interest" description="Disordered" evidence="1">
    <location>
        <begin position="2488"/>
        <end position="2520"/>
    </location>
</feature>
<evidence type="ECO:0000259" key="3">
    <source>
        <dbReference type="Pfam" id="PF14649"/>
    </source>
</evidence>